<comment type="caution">
    <text evidence="3">The sequence shown here is derived from an EMBL/GenBank/DDBJ whole genome shotgun (WGS) entry which is preliminary data.</text>
</comment>
<name>A0A179BG68_RHILE</name>
<evidence type="ECO:0000256" key="1">
    <source>
        <dbReference type="SAM" id="Phobius"/>
    </source>
</evidence>
<protein>
    <recommendedName>
        <fullName evidence="4">Integral membrane protein</fullName>
    </recommendedName>
</protein>
<keyword evidence="1" id="KW-0812">Transmembrane</keyword>
<feature type="signal peptide" evidence="2">
    <location>
        <begin position="1"/>
        <end position="19"/>
    </location>
</feature>
<evidence type="ECO:0000313" key="3">
    <source>
        <dbReference type="EMBL" id="OAP90295.1"/>
    </source>
</evidence>
<keyword evidence="2" id="KW-0732">Signal</keyword>
<feature type="chain" id="PRO_5008099274" description="Integral membrane protein" evidence="2">
    <location>
        <begin position="20"/>
        <end position="103"/>
    </location>
</feature>
<sequence length="103" mass="10676">MNVAAARISGLTLSPAAWAASSQLGQMLPYTDCDVGTGWIIFVTFLAVALALGGALISWQSHVSTASRSARFISKVGVMVGSIFSFALILQGAATLLMNPCAR</sequence>
<keyword evidence="1" id="KW-1133">Transmembrane helix</keyword>
<evidence type="ECO:0008006" key="4">
    <source>
        <dbReference type="Google" id="ProtNLM"/>
    </source>
</evidence>
<gene>
    <name evidence="3" type="ORF">A4U53_30170</name>
</gene>
<feature type="transmembrane region" description="Helical" evidence="1">
    <location>
        <begin position="78"/>
        <end position="98"/>
    </location>
</feature>
<keyword evidence="1" id="KW-0472">Membrane</keyword>
<proteinExistence type="predicted"/>
<organism evidence="3">
    <name type="scientific">Rhizobium leguminosarum</name>
    <dbReference type="NCBI Taxonomy" id="384"/>
    <lineage>
        <taxon>Bacteria</taxon>
        <taxon>Pseudomonadati</taxon>
        <taxon>Pseudomonadota</taxon>
        <taxon>Alphaproteobacteria</taxon>
        <taxon>Hyphomicrobiales</taxon>
        <taxon>Rhizobiaceae</taxon>
        <taxon>Rhizobium/Agrobacterium group</taxon>
        <taxon>Rhizobium</taxon>
    </lineage>
</organism>
<feature type="transmembrane region" description="Helical" evidence="1">
    <location>
        <begin position="35"/>
        <end position="57"/>
    </location>
</feature>
<evidence type="ECO:0000256" key="2">
    <source>
        <dbReference type="SAM" id="SignalP"/>
    </source>
</evidence>
<accession>A0A179BG68</accession>
<dbReference type="EMBL" id="LWBS01000422">
    <property type="protein sequence ID" value="OAP90295.1"/>
    <property type="molecule type" value="Genomic_DNA"/>
</dbReference>
<dbReference type="AlphaFoldDB" id="A0A179BG68"/>
<reference evidence="3" key="1">
    <citation type="submission" date="2016-04" db="EMBL/GenBank/DDBJ databases">
        <title>Fast-growing isolate from the root nodules of Vavilovia formosa.</title>
        <authorList>
            <person name="Kimeklis A."/>
            <person name="Safronova V."/>
            <person name="Belimov A."/>
            <person name="Andronov E."/>
        </authorList>
    </citation>
    <scope>NUCLEOTIDE SEQUENCE [LARGE SCALE GENOMIC DNA]</scope>
    <source>
        <strain evidence="3">Vaf-46</strain>
    </source>
</reference>